<evidence type="ECO:0000256" key="1">
    <source>
        <dbReference type="SAM" id="MobiDB-lite"/>
    </source>
</evidence>
<feature type="compositionally biased region" description="Low complexity" evidence="1">
    <location>
        <begin position="411"/>
        <end position="427"/>
    </location>
</feature>
<protein>
    <recommendedName>
        <fullName evidence="4">DUF4283 domain-containing protein</fullName>
    </recommendedName>
</protein>
<feature type="compositionally biased region" description="Low complexity" evidence="1">
    <location>
        <begin position="451"/>
        <end position="467"/>
    </location>
</feature>
<dbReference type="EMBL" id="CM026425">
    <property type="protein sequence ID" value="KAG0578062.1"/>
    <property type="molecule type" value="Genomic_DNA"/>
</dbReference>
<feature type="region of interest" description="Disordered" evidence="1">
    <location>
        <begin position="181"/>
        <end position="200"/>
    </location>
</feature>
<gene>
    <name evidence="2" type="ORF">KC19_5G202400</name>
</gene>
<feature type="region of interest" description="Disordered" evidence="1">
    <location>
        <begin position="253"/>
        <end position="312"/>
    </location>
</feature>
<comment type="caution">
    <text evidence="2">The sequence shown here is derived from an EMBL/GenBank/DDBJ whole genome shotgun (WGS) entry which is preliminary data.</text>
</comment>
<accession>A0A8T0I3J7</accession>
<feature type="region of interest" description="Disordered" evidence="1">
    <location>
        <begin position="384"/>
        <end position="427"/>
    </location>
</feature>
<dbReference type="InterPro" id="IPR040256">
    <property type="entry name" value="At4g02000-like"/>
</dbReference>
<feature type="region of interest" description="Disordered" evidence="1">
    <location>
        <begin position="208"/>
        <end position="237"/>
    </location>
</feature>
<feature type="compositionally biased region" description="Polar residues" evidence="1">
    <location>
        <begin position="185"/>
        <end position="199"/>
    </location>
</feature>
<name>A0A8T0I3J7_CERPU</name>
<organism evidence="2 3">
    <name type="scientific">Ceratodon purpureus</name>
    <name type="common">Fire moss</name>
    <name type="synonym">Dicranum purpureum</name>
    <dbReference type="NCBI Taxonomy" id="3225"/>
    <lineage>
        <taxon>Eukaryota</taxon>
        <taxon>Viridiplantae</taxon>
        <taxon>Streptophyta</taxon>
        <taxon>Embryophyta</taxon>
        <taxon>Bryophyta</taxon>
        <taxon>Bryophytina</taxon>
        <taxon>Bryopsida</taxon>
        <taxon>Dicranidae</taxon>
        <taxon>Pseudoditrichales</taxon>
        <taxon>Ditrichaceae</taxon>
        <taxon>Ceratodon</taxon>
    </lineage>
</organism>
<dbReference type="AlphaFoldDB" id="A0A8T0I3J7"/>
<dbReference type="PANTHER" id="PTHR31286">
    <property type="entry name" value="GLYCINE-RICH CELL WALL STRUCTURAL PROTEIN 1.8-LIKE"/>
    <property type="match status" value="1"/>
</dbReference>
<dbReference type="Proteomes" id="UP000822688">
    <property type="component" value="Chromosome 5"/>
</dbReference>
<evidence type="ECO:0000313" key="3">
    <source>
        <dbReference type="Proteomes" id="UP000822688"/>
    </source>
</evidence>
<reference evidence="2" key="1">
    <citation type="submission" date="2020-06" db="EMBL/GenBank/DDBJ databases">
        <title>WGS assembly of Ceratodon purpureus strain R40.</title>
        <authorList>
            <person name="Carey S.B."/>
            <person name="Jenkins J."/>
            <person name="Shu S."/>
            <person name="Lovell J.T."/>
            <person name="Sreedasyam A."/>
            <person name="Maumus F."/>
            <person name="Tiley G.P."/>
            <person name="Fernandez-Pozo N."/>
            <person name="Barry K."/>
            <person name="Chen C."/>
            <person name="Wang M."/>
            <person name="Lipzen A."/>
            <person name="Daum C."/>
            <person name="Saski C.A."/>
            <person name="Payton A.C."/>
            <person name="Mcbreen J.C."/>
            <person name="Conrad R.E."/>
            <person name="Kollar L.M."/>
            <person name="Olsson S."/>
            <person name="Huttunen S."/>
            <person name="Landis J.B."/>
            <person name="Wickett N.J."/>
            <person name="Johnson M.G."/>
            <person name="Rensing S.A."/>
            <person name="Grimwood J."/>
            <person name="Schmutz J."/>
            <person name="Mcdaniel S.F."/>
        </authorList>
    </citation>
    <scope>NUCLEOTIDE SEQUENCE</scope>
    <source>
        <strain evidence="2">R40</strain>
    </source>
</reference>
<evidence type="ECO:0008006" key="4">
    <source>
        <dbReference type="Google" id="ProtNLM"/>
    </source>
</evidence>
<feature type="compositionally biased region" description="Polar residues" evidence="1">
    <location>
        <begin position="281"/>
        <end position="296"/>
    </location>
</feature>
<feature type="region of interest" description="Disordered" evidence="1">
    <location>
        <begin position="444"/>
        <end position="467"/>
    </location>
</feature>
<sequence length="467" mass="50195">MDMGRGFIFLSTPSIVITRRVLALTPHHTPWGQCIYQEWEPNFNPDYPSGLKLPTWISLTKLPHEFKPVEGLIAGSLGPVYQADPQNRMLRDPRFCVGLDLTKGWPSALELVGIGNHLNTIVIGYDHAPIRCRFCQNLNHRVADCSELKLNGMSSATDPHRNDVQRALTVPPTEAMAVDAPGQLTKGTHPSPSQDSQLGKDTGFTIVKSRKSKHPPKPPARAQPYEAPTVPRKNPEPVQPILTSEQVLQCLGSPKGDEVGLPMSWSPGRYGRNPGYKRGVGNSSLPHSPVRSNANSKRLVLSPPDPPPTNPLQAVEQLGELCIIRDEPPASAFKKIEAIQQRGANALIGSEASSSLHLADFPTQHLTSSPTCIPGVCAQQSPCSSSSAPIPSPYAGSLPISEATSKAGQPSLSHLSDSSSESGARASSVRLAATYKAKWSAMTRRLEEAAPNPSQSVPTSTPPTHAQ</sequence>
<evidence type="ECO:0000313" key="2">
    <source>
        <dbReference type="EMBL" id="KAG0578062.1"/>
    </source>
</evidence>
<dbReference type="PANTHER" id="PTHR31286:SF180">
    <property type="entry name" value="OS10G0362600 PROTEIN"/>
    <property type="match status" value="1"/>
</dbReference>
<keyword evidence="3" id="KW-1185">Reference proteome</keyword>
<proteinExistence type="predicted"/>